<gene>
    <name evidence="3" type="ORF">COCNU_09G006640</name>
</gene>
<dbReference type="InterPro" id="IPR025344">
    <property type="entry name" value="CDP1-like_IMS"/>
</dbReference>
<dbReference type="PANTHER" id="PTHR33925:SF2">
    <property type="entry name" value="PLASTID DIVISION PROTEIN CDP1, CHLOROPLASTIC"/>
    <property type="match status" value="1"/>
</dbReference>
<evidence type="ECO:0000259" key="1">
    <source>
        <dbReference type="Pfam" id="PF13355"/>
    </source>
</evidence>
<evidence type="ECO:0000313" key="3">
    <source>
        <dbReference type="EMBL" id="KAG1361201.1"/>
    </source>
</evidence>
<evidence type="ECO:0000313" key="4">
    <source>
        <dbReference type="Proteomes" id="UP000797356"/>
    </source>
</evidence>
<name>A0A8K0N7Z8_COCNU</name>
<dbReference type="PANTHER" id="PTHR33925">
    <property type="entry name" value="PLASTID DIVISION PROTEIN CDP1, CHLOROPLASTIC-RELATED"/>
    <property type="match status" value="1"/>
</dbReference>
<dbReference type="InterPro" id="IPR044685">
    <property type="entry name" value="CPD1-like"/>
</dbReference>
<dbReference type="EMBL" id="CM017880">
    <property type="protein sequence ID" value="KAG1361201.1"/>
    <property type="molecule type" value="Genomic_DNA"/>
</dbReference>
<evidence type="ECO:0000259" key="2">
    <source>
        <dbReference type="Pfam" id="PF25515"/>
    </source>
</evidence>
<reference evidence="3" key="2">
    <citation type="submission" date="2019-07" db="EMBL/GenBank/DDBJ databases">
        <authorList>
            <person name="Yang Y."/>
            <person name="Bocs S."/>
            <person name="Baudouin L."/>
        </authorList>
    </citation>
    <scope>NUCLEOTIDE SEQUENCE</scope>
    <source>
        <tissue evidence="3">Spear leaf of Hainan Tall coconut</tissue>
    </source>
</reference>
<organism evidence="3 4">
    <name type="scientific">Cocos nucifera</name>
    <name type="common">Coconut palm</name>
    <dbReference type="NCBI Taxonomy" id="13894"/>
    <lineage>
        <taxon>Eukaryota</taxon>
        <taxon>Viridiplantae</taxon>
        <taxon>Streptophyta</taxon>
        <taxon>Embryophyta</taxon>
        <taxon>Tracheophyta</taxon>
        <taxon>Spermatophyta</taxon>
        <taxon>Magnoliopsida</taxon>
        <taxon>Liliopsida</taxon>
        <taxon>Arecaceae</taxon>
        <taxon>Arecoideae</taxon>
        <taxon>Cocoseae</taxon>
        <taxon>Attaleinae</taxon>
        <taxon>Cocos</taxon>
    </lineage>
</organism>
<dbReference type="Pfam" id="PF13355">
    <property type="entry name" value="ARC6-like_IMS"/>
    <property type="match status" value="1"/>
</dbReference>
<keyword evidence="4" id="KW-1185">Reference proteome</keyword>
<dbReference type="GO" id="GO:0009706">
    <property type="term" value="C:chloroplast inner membrane"/>
    <property type="evidence" value="ECO:0007669"/>
    <property type="project" value="TreeGrafter"/>
</dbReference>
<dbReference type="AlphaFoldDB" id="A0A8K0N7Z8"/>
<accession>A0A8K0N7Z8</accession>
<dbReference type="InterPro" id="IPR058032">
    <property type="entry name" value="CDP1-like_a_solenoid_1"/>
</dbReference>
<proteinExistence type="predicted"/>
<sequence length="907" mass="100069">MTFAHLVLGLPRPGPGFGNGGLNERCRALGSGGVASLGCKGTGGVQNEVSLEARSRSFRREISGQARVRVMEGPAVANGQILGIPEQAEKDEIVKAAMELKNSETEDGYTADVIISRRDLLMDVRDKLLFEPDYAGNIKENFPPNSVLNIPWNWLPGALCLLQEVEESLEELAPACTLEILDMACTPDNAERRRGAISALRELLRQGLDVESSCRVQDWSCFLSQAMNKLMATELVDLLSWDSLAVSRKNKKSLESQNQRAVIDYNCFYMVMIAHIALGVSKRQIDMITKAKTICECLLASDGVDLKFEEAFCSFLLGQSDGTAAVGKLHQIEVNGNSTLRTFDPTTIREDKVKGTVNQLLIIKAKTICECLLASDGVALKFAEAFCSFLLRQGDGTAAVGKLHQLEVNGNSTLWTVDPTTITEDKVKGTVNQLLFNFDYELITLEVVEILTYLHCCPRQKVQFGQETWLKDAVLCLFPDTRDCSPSLAFFLGGPKQILSVGKQRIGNMKRVPSTSCRPPSFVLFPNHGASAEQKAHINSTRHLGEAVKQLAPADLQSQPALVKAPGSTSGPCFQLKRNLGINHTESLKGWYLAGHIAGKVACTTLVGCFLLAALKLLNMQFIHSKFSHKWHSDHPMSKEALAWTMSQHSSSESASDFIDRNIWGQLGNLLVPFRRRLKQQKDAGTLQNSWPTDDLSLLPAVAGNLLQTEQMAVEEAEALVKQWQDVKAVALGPSYKIQALSDILAESMLSKWQDLAHSAKARSCFWRFVLLHLSILRAEIISDGVNSEIAEIEGVLEEAAELVDESLKKPSYYSTYKVKYILKRQHDGSWRFCRGGIQNQLQHLMVLKPVGVTPQDGVCGLSGNLEVNMMFLNPLFCGWQYLKNVTAVRSVIVFIDGLTHSLFLLS</sequence>
<dbReference type="Proteomes" id="UP000797356">
    <property type="component" value="Chromosome 9"/>
</dbReference>
<feature type="domain" description="Plastid division protein CDP1-like 1st alpha solenoid" evidence="2">
    <location>
        <begin position="163"/>
        <end position="219"/>
    </location>
</feature>
<comment type="caution">
    <text evidence="3">The sequence shown here is derived from an EMBL/GenBank/DDBJ whole genome shotgun (WGS) entry which is preliminary data.</text>
</comment>
<dbReference type="OrthoDB" id="1708707at2759"/>
<feature type="domain" description="Plastid division protein CDP1-like IMS" evidence="1">
    <location>
        <begin position="717"/>
        <end position="833"/>
    </location>
</feature>
<dbReference type="Pfam" id="PF25515">
    <property type="entry name" value="Arm_PDR"/>
    <property type="match status" value="1"/>
</dbReference>
<dbReference type="GO" id="GO:0010020">
    <property type="term" value="P:chloroplast fission"/>
    <property type="evidence" value="ECO:0007669"/>
    <property type="project" value="TreeGrafter"/>
</dbReference>
<reference evidence="3" key="1">
    <citation type="journal article" date="2017" name="Gigascience">
        <title>The genome draft of coconut (Cocos nucifera).</title>
        <authorList>
            <person name="Xiao Y."/>
            <person name="Xu P."/>
            <person name="Fan H."/>
            <person name="Baudouin L."/>
            <person name="Xia W."/>
            <person name="Bocs S."/>
            <person name="Xu J."/>
            <person name="Li Q."/>
            <person name="Guo A."/>
            <person name="Zhou L."/>
            <person name="Li J."/>
            <person name="Wu Y."/>
            <person name="Ma Z."/>
            <person name="Armero A."/>
            <person name="Issali A.E."/>
            <person name="Liu N."/>
            <person name="Peng M."/>
            <person name="Yang Y."/>
        </authorList>
    </citation>
    <scope>NUCLEOTIDE SEQUENCE</scope>
    <source>
        <tissue evidence="3">Spear leaf of Hainan Tall coconut</tissue>
    </source>
</reference>
<protein>
    <recommendedName>
        <fullName evidence="5">Plastid division protein CDP1, chloroplastic</fullName>
    </recommendedName>
</protein>
<evidence type="ECO:0008006" key="5">
    <source>
        <dbReference type="Google" id="ProtNLM"/>
    </source>
</evidence>